<feature type="domain" description="VTT" evidence="8">
    <location>
        <begin position="39"/>
        <end position="163"/>
    </location>
</feature>
<feature type="transmembrane region" description="Helical" evidence="7">
    <location>
        <begin position="148"/>
        <end position="175"/>
    </location>
</feature>
<keyword evidence="6 7" id="KW-0472">Membrane</keyword>
<feature type="transmembrane region" description="Helical" evidence="7">
    <location>
        <begin position="35"/>
        <end position="54"/>
    </location>
</feature>
<dbReference type="EMBL" id="QFPX01000023">
    <property type="protein sequence ID" value="PZQ51877.1"/>
    <property type="molecule type" value="Genomic_DNA"/>
</dbReference>
<evidence type="ECO:0000256" key="1">
    <source>
        <dbReference type="ARBA" id="ARBA00004651"/>
    </source>
</evidence>
<gene>
    <name evidence="9" type="ORF">DI555_20165</name>
</gene>
<feature type="transmembrane region" description="Helical" evidence="7">
    <location>
        <begin position="181"/>
        <end position="202"/>
    </location>
</feature>
<comment type="similarity">
    <text evidence="2 7">Belongs to the DedA family.</text>
</comment>
<organism evidence="9 10">
    <name type="scientific">Novosphingobium pentaromativorans</name>
    <dbReference type="NCBI Taxonomy" id="205844"/>
    <lineage>
        <taxon>Bacteria</taxon>
        <taxon>Pseudomonadati</taxon>
        <taxon>Pseudomonadota</taxon>
        <taxon>Alphaproteobacteria</taxon>
        <taxon>Sphingomonadales</taxon>
        <taxon>Sphingomonadaceae</taxon>
        <taxon>Novosphingobium</taxon>
    </lineage>
</organism>
<accession>A0A2W5Q3J7</accession>
<protein>
    <submittedName>
        <fullName evidence="9">DedA family protein</fullName>
    </submittedName>
</protein>
<dbReference type="PANTHER" id="PTHR30353">
    <property type="entry name" value="INNER MEMBRANE PROTEIN DEDA-RELATED"/>
    <property type="match status" value="1"/>
</dbReference>
<evidence type="ECO:0000256" key="4">
    <source>
        <dbReference type="ARBA" id="ARBA00022692"/>
    </source>
</evidence>
<dbReference type="Proteomes" id="UP000249082">
    <property type="component" value="Unassembled WGS sequence"/>
</dbReference>
<comment type="caution">
    <text evidence="9">The sequence shown here is derived from an EMBL/GenBank/DDBJ whole genome shotgun (WGS) entry which is preliminary data.</text>
</comment>
<name>A0A2W5Q3J7_9SPHN</name>
<evidence type="ECO:0000256" key="7">
    <source>
        <dbReference type="RuleBase" id="RU367016"/>
    </source>
</evidence>
<evidence type="ECO:0000313" key="10">
    <source>
        <dbReference type="Proteomes" id="UP000249082"/>
    </source>
</evidence>
<dbReference type="PANTHER" id="PTHR30353:SF15">
    <property type="entry name" value="INNER MEMBRANE PROTEIN YABI"/>
    <property type="match status" value="1"/>
</dbReference>
<keyword evidence="5 7" id="KW-1133">Transmembrane helix</keyword>
<keyword evidence="4 7" id="KW-0812">Transmembrane</keyword>
<evidence type="ECO:0000256" key="6">
    <source>
        <dbReference type="ARBA" id="ARBA00023136"/>
    </source>
</evidence>
<keyword evidence="3 7" id="KW-1003">Cell membrane</keyword>
<evidence type="ECO:0000259" key="8">
    <source>
        <dbReference type="Pfam" id="PF09335"/>
    </source>
</evidence>
<sequence length="210" mass="22229">MDGVISQVGAFVSTHGIWAGPVVGLLCFGESLAIVGLFVPATAVMLAIGGLIGADALDAWPIFLWAVAGSILGDWASYAFGNRIGPRVYRRWPLNRHRPAVARTRLFFRKYGFAAIFMGRFLGPIRATVPLVAGVLAMPRRPFQIANIASACLWVPLMFAPGYLAAGPLGAALAIDEGKLVLGGLFLAAAAMGATLLGSRLLGRRRRLKA</sequence>
<evidence type="ECO:0000256" key="3">
    <source>
        <dbReference type="ARBA" id="ARBA00022475"/>
    </source>
</evidence>
<evidence type="ECO:0000256" key="2">
    <source>
        <dbReference type="ARBA" id="ARBA00010792"/>
    </source>
</evidence>
<comment type="subcellular location">
    <subcellularLocation>
        <location evidence="1 7">Cell membrane</location>
        <topology evidence="1 7">Multi-pass membrane protein</topology>
    </subcellularLocation>
</comment>
<dbReference type="Pfam" id="PF09335">
    <property type="entry name" value="VTT_dom"/>
    <property type="match status" value="1"/>
</dbReference>
<proteinExistence type="inferred from homology"/>
<reference evidence="9 10" key="1">
    <citation type="submission" date="2017-08" db="EMBL/GenBank/DDBJ databases">
        <title>Infants hospitalized years apart are colonized by the same room-sourced microbial strains.</title>
        <authorList>
            <person name="Brooks B."/>
            <person name="Olm M.R."/>
            <person name="Firek B.A."/>
            <person name="Baker R."/>
            <person name="Thomas B.C."/>
            <person name="Morowitz M.J."/>
            <person name="Banfield J.F."/>
        </authorList>
    </citation>
    <scope>NUCLEOTIDE SEQUENCE [LARGE SCALE GENOMIC DNA]</scope>
    <source>
        <strain evidence="9">S2_005_002_R2_33</strain>
    </source>
</reference>
<feature type="transmembrane region" description="Helical" evidence="7">
    <location>
        <begin position="60"/>
        <end position="81"/>
    </location>
</feature>
<dbReference type="GO" id="GO:0005886">
    <property type="term" value="C:plasma membrane"/>
    <property type="evidence" value="ECO:0007669"/>
    <property type="project" value="UniProtKB-SubCell"/>
</dbReference>
<feature type="transmembrane region" description="Helical" evidence="7">
    <location>
        <begin position="6"/>
        <end position="28"/>
    </location>
</feature>
<evidence type="ECO:0000313" key="9">
    <source>
        <dbReference type="EMBL" id="PZQ51877.1"/>
    </source>
</evidence>
<dbReference type="InterPro" id="IPR032818">
    <property type="entry name" value="DedA-like"/>
</dbReference>
<dbReference type="InterPro" id="IPR032816">
    <property type="entry name" value="VTT_dom"/>
</dbReference>
<evidence type="ECO:0000256" key="5">
    <source>
        <dbReference type="ARBA" id="ARBA00022989"/>
    </source>
</evidence>
<dbReference type="AlphaFoldDB" id="A0A2W5Q3J7"/>